<dbReference type="KEGG" id="peo:AS203_05835"/>
<name>A0A0S2KNR2_9BACT</name>
<sequence>MKSLRKTLLGMFVLTSFQVVAQTQIPPIPVDTAVRIGTLPNGLKYYIRYNNWPEHRADFYIAQKVGSIQEEESQRGLAHFLEHMCFNGTDHFKGNELIRYCETLGVKFGGDLNAYTSIDQTVYNISNVPTTRQSALDSCLLILHDWASALTLDPVEIDKERGVIHEEWRERTSANSRMLERNLPTLYSGSKYGVRFPIGLMSVVDNFKPKELRDYYEKWYHPSNQGIIVVGDIDVNHTEAMIKKLFGSIKNPDKMAPIQDEPVPDNEQPIIVIDKDKEQSNSVVEVMFKHEAWPDSLKGKMDYIVANYVKNLALGMLNDRYAEVAQKPECPFIGASAGDGSFIFAKTKNAFTISAAPKDIEKTAIAIQAALVEAYRASEFGFTQAEYDRAKANILSGLDKAYNSRDKRSSASFADDYKGNFLSNEPIPAFEDYYQIMKELVPMIPLSDINAILPQLLPKTDRNMVIVNFNNEKEGNVYPTREALLEAVHSARSAKLTPYVDTVKSQPLMTKLPKPGRIVKEKKNDKFDYTELTLSNGVTVVLKKTDFKKDQVYLSAAGYGGKSLYGPKDYVNLAVFDDIIGISGLGGFPSMELPKILAGKIANAHLSIGDLYTGVGGSSSKRDVETMLQLVHLYFTDITRDDKAFNKLIDSWKIVLKNRNLSHDVIFGDSLAATIYGHNPRLEPVLMDDLPKIDYARILQIARERTANARAWTFSFIGDFDEPQLRKLICRYIASLPAKGKIEKGHLIKSFQKGVIDNTFYRKMETPKAIAYILWHNTDLPYTIENAVRANMIGQILSMVYLKTIREDAGAAYSCGAEGNATIEDGYHDYTILVTCPMKPEKKDTALQIIQREAEEMTRTCDASMLAKVKEYMLKNVDNAVKTNAYWSGVISMYRKYGIDLHARYKDIIKSQTPQDLCNLMKQILQSGNRISVVMLPQN</sequence>
<keyword evidence="3" id="KW-0645">Protease</keyword>
<organism evidence="12 13">
    <name type="scientific">Hoylesella enoeca</name>
    <dbReference type="NCBI Taxonomy" id="76123"/>
    <lineage>
        <taxon>Bacteria</taxon>
        <taxon>Pseudomonadati</taxon>
        <taxon>Bacteroidota</taxon>
        <taxon>Bacteroidia</taxon>
        <taxon>Bacteroidales</taxon>
        <taxon>Prevotellaceae</taxon>
        <taxon>Hoylesella</taxon>
    </lineage>
</organism>
<comment type="similarity">
    <text evidence="2 8">Belongs to the peptidase M16 family.</text>
</comment>
<dbReference type="Pfam" id="PF05193">
    <property type="entry name" value="Peptidase_M16_C"/>
    <property type="match status" value="2"/>
</dbReference>
<dbReference type="InterPro" id="IPR001431">
    <property type="entry name" value="Pept_M16_Zn_BS"/>
</dbReference>
<dbReference type="PANTHER" id="PTHR43690">
    <property type="entry name" value="NARDILYSIN"/>
    <property type="match status" value="1"/>
</dbReference>
<keyword evidence="6" id="KW-0862">Zinc</keyword>
<evidence type="ECO:0000313" key="12">
    <source>
        <dbReference type="EMBL" id="ALO49885.1"/>
    </source>
</evidence>
<evidence type="ECO:0000313" key="13">
    <source>
        <dbReference type="Proteomes" id="UP000056252"/>
    </source>
</evidence>
<feature type="chain" id="PRO_5006602021" evidence="9">
    <location>
        <begin position="22"/>
        <end position="939"/>
    </location>
</feature>
<dbReference type="GO" id="GO:0046872">
    <property type="term" value="F:metal ion binding"/>
    <property type="evidence" value="ECO:0007669"/>
    <property type="project" value="UniProtKB-KW"/>
</dbReference>
<dbReference type="STRING" id="76123.AS203_05835"/>
<dbReference type="AlphaFoldDB" id="A0A0S2KNR2"/>
<evidence type="ECO:0000256" key="9">
    <source>
        <dbReference type="SAM" id="SignalP"/>
    </source>
</evidence>
<evidence type="ECO:0000256" key="8">
    <source>
        <dbReference type="RuleBase" id="RU004447"/>
    </source>
</evidence>
<proteinExistence type="inferred from homology"/>
<dbReference type="SUPFAM" id="SSF63411">
    <property type="entry name" value="LuxS/MPP-like metallohydrolase"/>
    <property type="match status" value="3"/>
</dbReference>
<dbReference type="EMBL" id="CP013195">
    <property type="protein sequence ID" value="ALO49885.1"/>
    <property type="molecule type" value="Genomic_DNA"/>
</dbReference>
<keyword evidence="5" id="KW-0378">Hydrolase</keyword>
<gene>
    <name evidence="12" type="ORF">AS203_05835</name>
</gene>
<dbReference type="Proteomes" id="UP000056252">
    <property type="component" value="Chromosome"/>
</dbReference>
<evidence type="ECO:0000256" key="4">
    <source>
        <dbReference type="ARBA" id="ARBA00022723"/>
    </source>
</evidence>
<feature type="signal peptide" evidence="9">
    <location>
        <begin position="1"/>
        <end position="21"/>
    </location>
</feature>
<dbReference type="GO" id="GO:0006508">
    <property type="term" value="P:proteolysis"/>
    <property type="evidence" value="ECO:0007669"/>
    <property type="project" value="UniProtKB-KW"/>
</dbReference>
<dbReference type="PANTHER" id="PTHR43690:SF34">
    <property type="entry name" value="ZINC PROTEASE PQQL-LIKE"/>
    <property type="match status" value="1"/>
</dbReference>
<reference evidence="13" key="1">
    <citation type="submission" date="2015-11" db="EMBL/GenBank/DDBJ databases">
        <authorList>
            <person name="Holder M.E."/>
            <person name="Ajami N.J."/>
            <person name="Petrosino J.F."/>
        </authorList>
    </citation>
    <scope>NUCLEOTIDE SEQUENCE [LARGE SCALE GENOMIC DNA]</scope>
    <source>
        <strain evidence="13">F0113</strain>
    </source>
</reference>
<dbReference type="InterPro" id="IPR007863">
    <property type="entry name" value="Peptidase_M16_C"/>
</dbReference>
<keyword evidence="13" id="KW-1185">Reference proteome</keyword>
<evidence type="ECO:0000256" key="5">
    <source>
        <dbReference type="ARBA" id="ARBA00022801"/>
    </source>
</evidence>
<accession>A0A0S2KNR2</accession>
<comment type="cofactor">
    <cofactor evidence="1">
        <name>Zn(2+)</name>
        <dbReference type="ChEBI" id="CHEBI:29105"/>
    </cofactor>
</comment>
<dbReference type="Gene3D" id="3.30.830.10">
    <property type="entry name" value="Metalloenzyme, LuxS/M16 peptidase-like"/>
    <property type="match status" value="4"/>
</dbReference>
<evidence type="ECO:0000259" key="11">
    <source>
        <dbReference type="Pfam" id="PF05193"/>
    </source>
</evidence>
<keyword evidence="7" id="KW-0482">Metalloprotease</keyword>
<evidence type="ECO:0000259" key="10">
    <source>
        <dbReference type="Pfam" id="PF00675"/>
    </source>
</evidence>
<keyword evidence="9" id="KW-0732">Signal</keyword>
<feature type="domain" description="Peptidase M16 C-terminal" evidence="11">
    <location>
        <begin position="207"/>
        <end position="393"/>
    </location>
</feature>
<dbReference type="eggNOG" id="COG0612">
    <property type="taxonomic scope" value="Bacteria"/>
</dbReference>
<dbReference type="Pfam" id="PF00675">
    <property type="entry name" value="Peptidase_M16"/>
    <property type="match status" value="1"/>
</dbReference>
<evidence type="ECO:0000256" key="7">
    <source>
        <dbReference type="ARBA" id="ARBA00023049"/>
    </source>
</evidence>
<dbReference type="PROSITE" id="PS00143">
    <property type="entry name" value="INSULINASE"/>
    <property type="match status" value="1"/>
</dbReference>
<dbReference type="InterPro" id="IPR011765">
    <property type="entry name" value="Pept_M16_N"/>
</dbReference>
<feature type="domain" description="Peptidase M16 N-terminal" evidence="10">
    <location>
        <begin position="53"/>
        <end position="184"/>
    </location>
</feature>
<feature type="domain" description="Peptidase M16 C-terminal" evidence="11">
    <location>
        <begin position="713"/>
        <end position="870"/>
    </location>
</feature>
<dbReference type="InterPro" id="IPR011249">
    <property type="entry name" value="Metalloenz_LuxS/M16"/>
</dbReference>
<protein>
    <submittedName>
        <fullName evidence="12">Peptidase M16</fullName>
    </submittedName>
</protein>
<evidence type="ECO:0000256" key="6">
    <source>
        <dbReference type="ARBA" id="ARBA00022833"/>
    </source>
</evidence>
<dbReference type="InterPro" id="IPR050626">
    <property type="entry name" value="Peptidase_M16"/>
</dbReference>
<evidence type="ECO:0000256" key="2">
    <source>
        <dbReference type="ARBA" id="ARBA00007261"/>
    </source>
</evidence>
<evidence type="ECO:0000256" key="3">
    <source>
        <dbReference type="ARBA" id="ARBA00022670"/>
    </source>
</evidence>
<evidence type="ECO:0000256" key="1">
    <source>
        <dbReference type="ARBA" id="ARBA00001947"/>
    </source>
</evidence>
<dbReference type="GO" id="GO:0004222">
    <property type="term" value="F:metalloendopeptidase activity"/>
    <property type="evidence" value="ECO:0007669"/>
    <property type="project" value="InterPro"/>
</dbReference>
<keyword evidence="4" id="KW-0479">Metal-binding</keyword>